<keyword evidence="5 7" id="KW-1133">Transmembrane helix</keyword>
<evidence type="ECO:0000256" key="1">
    <source>
        <dbReference type="ARBA" id="ARBA00004141"/>
    </source>
</evidence>
<sequence>MDSFSSIQQDQVRKWLTGYSRYHERTPWTHETPEHEPITKESRDPRRRSATLGFVGLGLANVPAFAYLQGLKFARTLQAPDKWAAWSSETFLRRRLAWVVKATGATDTAVKVTSDLLQASDRAEWASVLSFSVDSLPPLNQFWTTIAVNFVHFDLKHFLSNMGALYVAATTCVDIPGMTAWHISAVTLASGIMATASMLIQFRLVKTGLAILATRRTGIGASGVVSAFMAVAAIADPTKRVDIIPFLPGVVTMPNWFVAGSSFLGDIYGLLVALNVLRAPASFPTNIGHAAHLGGTAVGVLYYLFVLRPLPARTSVGVQTSAEDETGDQEGSMVLLQMTTTQ</sequence>
<evidence type="ECO:0000256" key="4">
    <source>
        <dbReference type="ARBA" id="ARBA00022801"/>
    </source>
</evidence>
<evidence type="ECO:0000256" key="5">
    <source>
        <dbReference type="ARBA" id="ARBA00022989"/>
    </source>
</evidence>
<keyword evidence="10" id="KW-1185">Reference proteome</keyword>
<dbReference type="PANTHER" id="PTHR43731:SF14">
    <property type="entry name" value="PRESENILIN-ASSOCIATED RHOMBOID-LIKE PROTEIN, MITOCHONDRIAL"/>
    <property type="match status" value="1"/>
</dbReference>
<comment type="similarity">
    <text evidence="2">Belongs to the peptidase S54 family.</text>
</comment>
<evidence type="ECO:0000256" key="6">
    <source>
        <dbReference type="ARBA" id="ARBA00023136"/>
    </source>
</evidence>
<feature type="domain" description="Peptidase S54 rhomboid" evidence="8">
    <location>
        <begin position="140"/>
        <end position="308"/>
    </location>
</feature>
<comment type="subcellular location">
    <subcellularLocation>
        <location evidence="1">Membrane</location>
        <topology evidence="1">Multi-pass membrane protein</topology>
    </subcellularLocation>
</comment>
<reference evidence="9 10" key="1">
    <citation type="submission" date="2016-06" db="EMBL/GenBank/DDBJ databases">
        <authorList>
            <person name="Kjaerup R.B."/>
            <person name="Dalgaard T.S."/>
            <person name="Juul-Madsen H.R."/>
        </authorList>
    </citation>
    <scope>NUCLEOTIDE SEQUENCE [LARGE SCALE GENOMIC DNA]</scope>
</reference>
<dbReference type="PANTHER" id="PTHR43731">
    <property type="entry name" value="RHOMBOID PROTEASE"/>
    <property type="match status" value="1"/>
</dbReference>
<gene>
    <name evidence="9" type="ORF">ZT3D7_G1917</name>
</gene>
<evidence type="ECO:0000259" key="8">
    <source>
        <dbReference type="Pfam" id="PF01694"/>
    </source>
</evidence>
<dbReference type="SUPFAM" id="SSF144091">
    <property type="entry name" value="Rhomboid-like"/>
    <property type="match status" value="1"/>
</dbReference>
<dbReference type="GO" id="GO:0016020">
    <property type="term" value="C:membrane"/>
    <property type="evidence" value="ECO:0007669"/>
    <property type="project" value="UniProtKB-SubCell"/>
</dbReference>
<organism evidence="9 10">
    <name type="scientific">Zymoseptoria tritici (strain ST99CH_3D7)</name>
    <dbReference type="NCBI Taxonomy" id="1276538"/>
    <lineage>
        <taxon>Eukaryota</taxon>
        <taxon>Fungi</taxon>
        <taxon>Dikarya</taxon>
        <taxon>Ascomycota</taxon>
        <taxon>Pezizomycotina</taxon>
        <taxon>Dothideomycetes</taxon>
        <taxon>Dothideomycetidae</taxon>
        <taxon>Mycosphaerellales</taxon>
        <taxon>Mycosphaerellaceae</taxon>
        <taxon>Zymoseptoria</taxon>
    </lineage>
</organism>
<dbReference type="Pfam" id="PF01694">
    <property type="entry name" value="Rhomboid"/>
    <property type="match status" value="1"/>
</dbReference>
<dbReference type="Proteomes" id="UP000215127">
    <property type="component" value="Chromosome 1"/>
</dbReference>
<proteinExistence type="inferred from homology"/>
<evidence type="ECO:0000256" key="3">
    <source>
        <dbReference type="ARBA" id="ARBA00022692"/>
    </source>
</evidence>
<dbReference type="InterPro" id="IPR022764">
    <property type="entry name" value="Peptidase_S54_rhomboid_dom"/>
</dbReference>
<feature type="transmembrane region" description="Helical" evidence="7">
    <location>
        <begin position="183"/>
        <end position="205"/>
    </location>
</feature>
<feature type="transmembrane region" description="Helical" evidence="7">
    <location>
        <begin position="289"/>
        <end position="306"/>
    </location>
</feature>
<evidence type="ECO:0000256" key="7">
    <source>
        <dbReference type="SAM" id="Phobius"/>
    </source>
</evidence>
<dbReference type="EMBL" id="LT853692">
    <property type="protein sequence ID" value="SMQ46771.1"/>
    <property type="molecule type" value="Genomic_DNA"/>
</dbReference>
<feature type="transmembrane region" description="Helical" evidence="7">
    <location>
        <begin position="50"/>
        <end position="68"/>
    </location>
</feature>
<dbReference type="GO" id="GO:0004252">
    <property type="term" value="F:serine-type endopeptidase activity"/>
    <property type="evidence" value="ECO:0007669"/>
    <property type="project" value="InterPro"/>
</dbReference>
<evidence type="ECO:0000313" key="9">
    <source>
        <dbReference type="EMBL" id="SMQ46771.1"/>
    </source>
</evidence>
<keyword evidence="3 7" id="KW-0812">Transmembrane</keyword>
<dbReference type="Gene3D" id="1.20.1540.10">
    <property type="entry name" value="Rhomboid-like"/>
    <property type="match status" value="1"/>
</dbReference>
<keyword evidence="6 7" id="KW-0472">Membrane</keyword>
<dbReference type="InterPro" id="IPR035952">
    <property type="entry name" value="Rhomboid-like_sf"/>
</dbReference>
<accession>A0A1X7RHW1</accession>
<dbReference type="AlphaFoldDB" id="A0A1X7RHW1"/>
<evidence type="ECO:0000256" key="2">
    <source>
        <dbReference type="ARBA" id="ARBA00009045"/>
    </source>
</evidence>
<dbReference type="InterPro" id="IPR050925">
    <property type="entry name" value="Rhomboid_protease_S54"/>
</dbReference>
<keyword evidence="4" id="KW-0378">Hydrolase</keyword>
<feature type="transmembrane region" description="Helical" evidence="7">
    <location>
        <begin position="255"/>
        <end position="277"/>
    </location>
</feature>
<feature type="transmembrane region" description="Helical" evidence="7">
    <location>
        <begin position="217"/>
        <end position="235"/>
    </location>
</feature>
<name>A0A1X7RHW1_ZYMT9</name>
<evidence type="ECO:0000313" key="10">
    <source>
        <dbReference type="Proteomes" id="UP000215127"/>
    </source>
</evidence>
<protein>
    <recommendedName>
        <fullName evidence="8">Peptidase S54 rhomboid domain-containing protein</fullName>
    </recommendedName>
</protein>